<dbReference type="Proteomes" id="UP001273505">
    <property type="component" value="Unassembled WGS sequence"/>
</dbReference>
<feature type="region of interest" description="Disordered" evidence="1">
    <location>
        <begin position="51"/>
        <end position="79"/>
    </location>
</feature>
<evidence type="ECO:0000313" key="3">
    <source>
        <dbReference type="Proteomes" id="UP001273505"/>
    </source>
</evidence>
<reference evidence="2 3" key="1">
    <citation type="submission" date="2023-11" db="EMBL/GenBank/DDBJ databases">
        <title>Gilvimarinus fulvus sp. nov., isolated from the surface of Kelp.</title>
        <authorList>
            <person name="Sun Y.Y."/>
            <person name="Gong Y."/>
            <person name="Du Z.J."/>
        </authorList>
    </citation>
    <scope>NUCLEOTIDE SEQUENCE [LARGE SCALE GENOMIC DNA]</scope>
    <source>
        <strain evidence="2 3">SDUM040013</strain>
    </source>
</reference>
<sequence length="123" mass="14236">MRKKVRQCLKEHKNLDGRKPQERERKQRLRQAADTLEKEFERIDKFLKTASPRMGNVKRPKEVKSNITDNESAKMATSKGSIQGYNGVATVDKKHQIIVDAQAFGEDQEHHTLKPVLDSVQRR</sequence>
<feature type="compositionally biased region" description="Basic and acidic residues" evidence="1">
    <location>
        <begin position="8"/>
        <end position="25"/>
    </location>
</feature>
<proteinExistence type="predicted"/>
<name>A0ABU4RZI8_9GAMM</name>
<accession>A0ABU4RZI8</accession>
<dbReference type="EMBL" id="JAXAFO010000022">
    <property type="protein sequence ID" value="MDX6850291.1"/>
    <property type="molecule type" value="Genomic_DNA"/>
</dbReference>
<comment type="caution">
    <text evidence="2">The sequence shown here is derived from an EMBL/GenBank/DDBJ whole genome shotgun (WGS) entry which is preliminary data.</text>
</comment>
<gene>
    <name evidence="2" type="ORF">SCD92_13030</name>
</gene>
<organism evidence="2 3">
    <name type="scientific">Gilvimarinus gilvus</name>
    <dbReference type="NCBI Taxonomy" id="3058038"/>
    <lineage>
        <taxon>Bacteria</taxon>
        <taxon>Pseudomonadati</taxon>
        <taxon>Pseudomonadota</taxon>
        <taxon>Gammaproteobacteria</taxon>
        <taxon>Cellvibrionales</taxon>
        <taxon>Cellvibrionaceae</taxon>
        <taxon>Gilvimarinus</taxon>
    </lineage>
</organism>
<dbReference type="PANTHER" id="PTHR33408">
    <property type="entry name" value="TRANSPOSASE"/>
    <property type="match status" value="1"/>
</dbReference>
<evidence type="ECO:0000256" key="1">
    <source>
        <dbReference type="SAM" id="MobiDB-lite"/>
    </source>
</evidence>
<protein>
    <recommendedName>
        <fullName evidence="4">Transposase</fullName>
    </recommendedName>
</protein>
<evidence type="ECO:0008006" key="4">
    <source>
        <dbReference type="Google" id="ProtNLM"/>
    </source>
</evidence>
<feature type="region of interest" description="Disordered" evidence="1">
    <location>
        <begin position="1"/>
        <end position="30"/>
    </location>
</feature>
<keyword evidence="3" id="KW-1185">Reference proteome</keyword>
<evidence type="ECO:0000313" key="2">
    <source>
        <dbReference type="EMBL" id="MDX6850291.1"/>
    </source>
</evidence>